<dbReference type="Gene3D" id="3.40.50.1820">
    <property type="entry name" value="alpha/beta hydrolase"/>
    <property type="match status" value="1"/>
</dbReference>
<dbReference type="PANTHER" id="PTHR38050:SF2">
    <property type="entry name" value="FERULOYL ESTERASE C-RELATED"/>
    <property type="match status" value="1"/>
</dbReference>
<evidence type="ECO:0000313" key="8">
    <source>
        <dbReference type="EMBL" id="SUZ89171.1"/>
    </source>
</evidence>
<dbReference type="AlphaFoldDB" id="A0A381RC37"/>
<dbReference type="EMBL" id="UINC01001807">
    <property type="protein sequence ID" value="SUZ89171.1"/>
    <property type="molecule type" value="Genomic_DNA"/>
</dbReference>
<evidence type="ECO:0000256" key="1">
    <source>
        <dbReference type="ARBA" id="ARBA00004613"/>
    </source>
</evidence>
<dbReference type="Pfam" id="PF10503">
    <property type="entry name" value="Esterase_PHB"/>
    <property type="match status" value="1"/>
</dbReference>
<keyword evidence="5" id="KW-0378">Hydrolase</keyword>
<dbReference type="GO" id="GO:0030600">
    <property type="term" value="F:feruloyl esterase activity"/>
    <property type="evidence" value="ECO:0007669"/>
    <property type="project" value="InterPro"/>
</dbReference>
<reference evidence="8" key="1">
    <citation type="submission" date="2018-05" db="EMBL/GenBank/DDBJ databases">
        <authorList>
            <person name="Lanie J.A."/>
            <person name="Ng W.-L."/>
            <person name="Kazmierczak K.M."/>
            <person name="Andrzejewski T.M."/>
            <person name="Davidsen T.M."/>
            <person name="Wayne K.J."/>
            <person name="Tettelin H."/>
            <person name="Glass J.I."/>
            <person name="Rusch D."/>
            <person name="Podicherti R."/>
            <person name="Tsui H.-C.T."/>
            <person name="Winkler M.E."/>
        </authorList>
    </citation>
    <scope>NUCLEOTIDE SEQUENCE</scope>
</reference>
<name>A0A381RC37_9ZZZZ</name>
<evidence type="ECO:0000256" key="6">
    <source>
        <dbReference type="ARBA" id="ARBA00023277"/>
    </source>
</evidence>
<keyword evidence="2" id="KW-0964">Secreted</keyword>
<evidence type="ECO:0000256" key="4">
    <source>
        <dbReference type="ARBA" id="ARBA00022729"/>
    </source>
</evidence>
<gene>
    <name evidence="8" type="ORF">METZ01_LOCUS42025</name>
</gene>
<protein>
    <recommendedName>
        <fullName evidence="9">Phospholipase/carboxylesterase/thioesterase domain-containing protein</fullName>
    </recommendedName>
</protein>
<evidence type="ECO:0008006" key="9">
    <source>
        <dbReference type="Google" id="ProtNLM"/>
    </source>
</evidence>
<accession>A0A381RC37</accession>
<dbReference type="PANTHER" id="PTHR38050">
    <property type="match status" value="1"/>
</dbReference>
<dbReference type="InterPro" id="IPR010126">
    <property type="entry name" value="Esterase_phb"/>
</dbReference>
<dbReference type="SUPFAM" id="SSF53474">
    <property type="entry name" value="alpha/beta-Hydrolases"/>
    <property type="match status" value="1"/>
</dbReference>
<dbReference type="GO" id="GO:0005576">
    <property type="term" value="C:extracellular region"/>
    <property type="evidence" value="ECO:0007669"/>
    <property type="project" value="UniProtKB-SubCell"/>
</dbReference>
<dbReference type="PROSITE" id="PS51257">
    <property type="entry name" value="PROKAR_LIPOPROTEIN"/>
    <property type="match status" value="1"/>
</dbReference>
<dbReference type="GO" id="GO:0045493">
    <property type="term" value="P:xylan catabolic process"/>
    <property type="evidence" value="ECO:0007669"/>
    <property type="project" value="UniProtKB-KW"/>
</dbReference>
<proteinExistence type="predicted"/>
<organism evidence="8">
    <name type="scientific">marine metagenome</name>
    <dbReference type="NCBI Taxonomy" id="408172"/>
    <lineage>
        <taxon>unclassified sequences</taxon>
        <taxon>metagenomes</taxon>
        <taxon>ecological metagenomes</taxon>
    </lineage>
</organism>
<sequence>MVGRLDLLKVCSERHMNKFRFLLPIILIISCERSKDYEILTIDMNGQLREYMLHIPDGFGPNSPLVFVLHGLGSTAGWIRDYSQMDQVADKNGFAVCYPQGIGGTEDTKHTKKGTNFWNVGYDVHKNEDVDDVEFLTSLAGYLQKKYGFDPQRTFCAGMSNGGDMSYLLACEAPDVFKAVAPITGCMMGWIYESCNKNEPVPVLHVHGTADNTTLWDGDVENKDEWGAYMGVETTIDLWVKRNNCIRSIIDTLPDNDPNDGSIIIREKHEGGTNNNEVWFYKIVNGGHEWPPGWPYDSGNSDINTSEEIWRFFDHSINNWAH</sequence>
<comment type="subcellular location">
    <subcellularLocation>
        <location evidence="1">Secreted</location>
    </subcellularLocation>
</comment>
<evidence type="ECO:0000256" key="7">
    <source>
        <dbReference type="ARBA" id="ARBA00023326"/>
    </source>
</evidence>
<evidence type="ECO:0000256" key="3">
    <source>
        <dbReference type="ARBA" id="ARBA00022651"/>
    </source>
</evidence>
<evidence type="ECO:0000256" key="5">
    <source>
        <dbReference type="ARBA" id="ARBA00022801"/>
    </source>
</evidence>
<keyword evidence="7" id="KW-0624">Polysaccharide degradation</keyword>
<dbReference type="InterPro" id="IPR029058">
    <property type="entry name" value="AB_hydrolase_fold"/>
</dbReference>
<dbReference type="InterPro" id="IPR043595">
    <property type="entry name" value="FaeB/C/D"/>
</dbReference>
<keyword evidence="6" id="KW-0119">Carbohydrate metabolism</keyword>
<evidence type="ECO:0000256" key="2">
    <source>
        <dbReference type="ARBA" id="ARBA00022525"/>
    </source>
</evidence>
<keyword evidence="3" id="KW-0858">Xylan degradation</keyword>
<keyword evidence="4" id="KW-0732">Signal</keyword>